<accession>A0A8J2SSZ0</accession>
<protein>
    <submittedName>
        <fullName evidence="1">Uncharacterized protein</fullName>
    </submittedName>
</protein>
<evidence type="ECO:0000313" key="2">
    <source>
        <dbReference type="Proteomes" id="UP000789595"/>
    </source>
</evidence>
<proteinExistence type="predicted"/>
<reference evidence="1" key="1">
    <citation type="submission" date="2021-11" db="EMBL/GenBank/DDBJ databases">
        <authorList>
            <consortium name="Genoscope - CEA"/>
            <person name="William W."/>
        </authorList>
    </citation>
    <scope>NUCLEOTIDE SEQUENCE</scope>
</reference>
<name>A0A8J2SSZ0_9STRA</name>
<organism evidence="1 2">
    <name type="scientific">Pelagomonas calceolata</name>
    <dbReference type="NCBI Taxonomy" id="35677"/>
    <lineage>
        <taxon>Eukaryota</taxon>
        <taxon>Sar</taxon>
        <taxon>Stramenopiles</taxon>
        <taxon>Ochrophyta</taxon>
        <taxon>Pelagophyceae</taxon>
        <taxon>Pelagomonadales</taxon>
        <taxon>Pelagomonadaceae</taxon>
        <taxon>Pelagomonas</taxon>
    </lineage>
</organism>
<evidence type="ECO:0000313" key="1">
    <source>
        <dbReference type="EMBL" id="CAH0376355.1"/>
    </source>
</evidence>
<dbReference type="EMBL" id="CAKKNE010000005">
    <property type="protein sequence ID" value="CAH0376355.1"/>
    <property type="molecule type" value="Genomic_DNA"/>
</dbReference>
<dbReference type="Proteomes" id="UP000789595">
    <property type="component" value="Unassembled WGS sequence"/>
</dbReference>
<feature type="non-terminal residue" evidence="1">
    <location>
        <position position="1"/>
    </location>
</feature>
<gene>
    <name evidence="1" type="ORF">PECAL_5P09290</name>
</gene>
<comment type="caution">
    <text evidence="1">The sequence shown here is derived from an EMBL/GenBank/DDBJ whole genome shotgun (WGS) entry which is preliminary data.</text>
</comment>
<sequence>RGPQQPHLQHGAAVSANDATGLRFSYLSAFARGSPVDTHDVRRPCPCGTRLRPEHVLGRDCHRLTHGHNRGVTRPGILSQSLRPYRKRLVSSLTALGLLTKTRIKNVGVYRP</sequence>
<keyword evidence="2" id="KW-1185">Reference proteome</keyword>
<dbReference type="AlphaFoldDB" id="A0A8J2SSZ0"/>